<evidence type="ECO:0000313" key="3">
    <source>
        <dbReference type="Proteomes" id="UP001375240"/>
    </source>
</evidence>
<protein>
    <submittedName>
        <fullName evidence="2">Uncharacterized protein</fullName>
    </submittedName>
</protein>
<proteinExistence type="predicted"/>
<reference evidence="2 3" key="1">
    <citation type="submission" date="2019-10" db="EMBL/GenBank/DDBJ databases">
        <authorList>
            <person name="Palmer J.M."/>
        </authorList>
    </citation>
    <scope>NUCLEOTIDE SEQUENCE [LARGE SCALE GENOMIC DNA]</scope>
    <source>
        <strain evidence="2 3">TWF696</strain>
    </source>
</reference>
<sequence length="325" mass="36226">MLSSGTLYRLSQCLEDIQMLRATIIRSPSFSTFHNIALPQLYEVLQREEVQFLFEVGDTDRRCISQRLKFCQEVLELAYWDVDSGGDRRLAGWVERGLGGIVEGRVLVLVAVSGIRDPEDTADYAAWLEGFSSSGAGHDVKRCLRSRIDSRHRSGLTAIGLPNPGNIRALTLLGRSWLLKAQQYLSKISEDGSNSSSSGGSFPFTNTDWTSADEDRDIAEQDRKRQDGVYVDARTCLMPAVEFFGRAVRAMEASGVVGVRGGEIYVLQAEANMSLGNVTVSFEAQPYFRTAVEALREASLIDGFVLPGHLERYLRSFEFVLYDRQ</sequence>
<comment type="caution">
    <text evidence="2">The sequence shown here is derived from an EMBL/GenBank/DDBJ whole genome shotgun (WGS) entry which is preliminary data.</text>
</comment>
<gene>
    <name evidence="2" type="ORF">TWF696_001417</name>
</gene>
<name>A0AAV9U9G8_9PEZI</name>
<organism evidence="2 3">
    <name type="scientific">Orbilia brochopaga</name>
    <dbReference type="NCBI Taxonomy" id="3140254"/>
    <lineage>
        <taxon>Eukaryota</taxon>
        <taxon>Fungi</taxon>
        <taxon>Dikarya</taxon>
        <taxon>Ascomycota</taxon>
        <taxon>Pezizomycotina</taxon>
        <taxon>Orbiliomycetes</taxon>
        <taxon>Orbiliales</taxon>
        <taxon>Orbiliaceae</taxon>
        <taxon>Orbilia</taxon>
    </lineage>
</organism>
<keyword evidence="3" id="KW-1185">Reference proteome</keyword>
<accession>A0AAV9U9G8</accession>
<evidence type="ECO:0000256" key="1">
    <source>
        <dbReference type="SAM" id="MobiDB-lite"/>
    </source>
</evidence>
<dbReference type="AlphaFoldDB" id="A0AAV9U9G8"/>
<feature type="region of interest" description="Disordered" evidence="1">
    <location>
        <begin position="190"/>
        <end position="224"/>
    </location>
</feature>
<feature type="compositionally biased region" description="Low complexity" evidence="1">
    <location>
        <begin position="191"/>
        <end position="201"/>
    </location>
</feature>
<dbReference type="EMBL" id="JAVHNQ010000010">
    <property type="protein sequence ID" value="KAK6337944.1"/>
    <property type="molecule type" value="Genomic_DNA"/>
</dbReference>
<evidence type="ECO:0000313" key="2">
    <source>
        <dbReference type="EMBL" id="KAK6337944.1"/>
    </source>
</evidence>
<dbReference type="Proteomes" id="UP001375240">
    <property type="component" value="Unassembled WGS sequence"/>
</dbReference>